<evidence type="ECO:0000259" key="2">
    <source>
        <dbReference type="PROSITE" id="PS50937"/>
    </source>
</evidence>
<dbReference type="STRING" id="574375.AZF08_13150"/>
<sequence>MSWTISEFASIGDVTVRTLRYYDKINLLKPSDYTEGGHRLYTKDDLYVLQQIQALKHLGFSLGEVQNIILQNDIPKENFMERIHFQKELLLAEQERITKVLTHMDEMAAVLQKEETVDVPLFCSFLQTFIWEKENREWLEERGIQDIDDQELKLKSNQQFMRLIKQLKRYKKEKKDPKHPEVQVVTKQLSKLIEEIIQSTGVPQDDFKNVVKQDDIPLTEFPALLTREEEQYLKEAMKNM</sequence>
<gene>
    <name evidence="3" type="ORF">BAGA_15830</name>
</gene>
<dbReference type="eggNOG" id="COG0789">
    <property type="taxonomic scope" value="Bacteria"/>
</dbReference>
<protein>
    <submittedName>
        <fullName evidence="3">MerR family transcriptional regulator</fullName>
    </submittedName>
</protein>
<dbReference type="EMBL" id="JOTM01000024">
    <property type="protein sequence ID" value="KEK22851.1"/>
    <property type="molecule type" value="Genomic_DNA"/>
</dbReference>
<dbReference type="PANTHER" id="PTHR30204">
    <property type="entry name" value="REDOX-CYCLING DRUG-SENSING TRANSCRIPTIONAL ACTIVATOR SOXR"/>
    <property type="match status" value="1"/>
</dbReference>
<dbReference type="Gene3D" id="6.10.250.360">
    <property type="match status" value="1"/>
</dbReference>
<dbReference type="InterPro" id="IPR000551">
    <property type="entry name" value="MerR-type_HTH_dom"/>
</dbReference>
<evidence type="ECO:0000313" key="3">
    <source>
        <dbReference type="EMBL" id="KEK22851.1"/>
    </source>
</evidence>
<evidence type="ECO:0000313" key="4">
    <source>
        <dbReference type="Proteomes" id="UP000027778"/>
    </source>
</evidence>
<name>A0A073K8I9_9BACI</name>
<dbReference type="SUPFAM" id="SSF46955">
    <property type="entry name" value="Putative DNA-binding domain"/>
    <property type="match status" value="1"/>
</dbReference>
<dbReference type="CDD" id="cd01106">
    <property type="entry name" value="HTH_TipAL-Mta"/>
    <property type="match status" value="1"/>
</dbReference>
<dbReference type="Pfam" id="PF13411">
    <property type="entry name" value="MerR_1"/>
    <property type="match status" value="1"/>
</dbReference>
<accession>A0A073K8I9</accession>
<dbReference type="InterPro" id="IPR009061">
    <property type="entry name" value="DNA-bd_dom_put_sf"/>
</dbReference>
<reference evidence="3 4" key="1">
    <citation type="submission" date="2014-06" db="EMBL/GenBank/DDBJ databases">
        <title>Draft genome sequence of Bacillus gaemokensis JCM 15801 (MCCC 1A00707).</title>
        <authorList>
            <person name="Lai Q."/>
            <person name="Liu Y."/>
            <person name="Shao Z."/>
        </authorList>
    </citation>
    <scope>NUCLEOTIDE SEQUENCE [LARGE SCALE GENOMIC DNA]</scope>
    <source>
        <strain evidence="3 4">JCM 15801</strain>
    </source>
</reference>
<dbReference type="PANTHER" id="PTHR30204:SF96">
    <property type="entry name" value="CHROMOSOME-ANCHORING PROTEIN RACA"/>
    <property type="match status" value="1"/>
</dbReference>
<keyword evidence="4" id="KW-1185">Reference proteome</keyword>
<proteinExistence type="predicted"/>
<dbReference type="GO" id="GO:0003677">
    <property type="term" value="F:DNA binding"/>
    <property type="evidence" value="ECO:0007669"/>
    <property type="project" value="UniProtKB-KW"/>
</dbReference>
<evidence type="ECO:0000256" key="1">
    <source>
        <dbReference type="ARBA" id="ARBA00023125"/>
    </source>
</evidence>
<keyword evidence="1" id="KW-0238">DNA-binding</keyword>
<dbReference type="SMART" id="SM00422">
    <property type="entry name" value="HTH_MERR"/>
    <property type="match status" value="1"/>
</dbReference>
<comment type="caution">
    <text evidence="3">The sequence shown here is derived from an EMBL/GenBank/DDBJ whole genome shotgun (WGS) entry which is preliminary data.</text>
</comment>
<feature type="domain" description="HTH merR-type" evidence="2">
    <location>
        <begin position="1"/>
        <end position="71"/>
    </location>
</feature>
<organism evidence="3 4">
    <name type="scientific">Bacillus gaemokensis</name>
    <dbReference type="NCBI Taxonomy" id="574375"/>
    <lineage>
        <taxon>Bacteria</taxon>
        <taxon>Bacillati</taxon>
        <taxon>Bacillota</taxon>
        <taxon>Bacilli</taxon>
        <taxon>Bacillales</taxon>
        <taxon>Bacillaceae</taxon>
        <taxon>Bacillus</taxon>
        <taxon>Bacillus cereus group</taxon>
    </lineage>
</organism>
<dbReference type="InterPro" id="IPR047057">
    <property type="entry name" value="MerR_fam"/>
</dbReference>
<dbReference type="AlphaFoldDB" id="A0A073K8I9"/>
<dbReference type="RefSeq" id="WP_033676695.1">
    <property type="nucleotide sequence ID" value="NZ_JOTM01000024.1"/>
</dbReference>
<dbReference type="Gene3D" id="1.10.1660.10">
    <property type="match status" value="1"/>
</dbReference>
<dbReference type="OrthoDB" id="1894615at2"/>
<dbReference type="GO" id="GO:0003700">
    <property type="term" value="F:DNA-binding transcription factor activity"/>
    <property type="evidence" value="ECO:0007669"/>
    <property type="project" value="InterPro"/>
</dbReference>
<dbReference type="Proteomes" id="UP000027778">
    <property type="component" value="Unassembled WGS sequence"/>
</dbReference>
<dbReference type="PRINTS" id="PR00040">
    <property type="entry name" value="HTHMERR"/>
</dbReference>
<dbReference type="PROSITE" id="PS50937">
    <property type="entry name" value="HTH_MERR_2"/>
    <property type="match status" value="1"/>
</dbReference>